<reference evidence="1" key="1">
    <citation type="submission" date="2020-12" db="EMBL/GenBank/DDBJ databases">
        <title>Vagococcus allomyrinae sp. nov. and Enterococcus lavae sp. nov., isolated from the larvae of Allomyrina dichotoma.</title>
        <authorList>
            <person name="Lee S.D."/>
        </authorList>
    </citation>
    <scope>NUCLEOTIDE SEQUENCE</scope>
    <source>
        <strain evidence="1">BWB3-3</strain>
    </source>
</reference>
<evidence type="ECO:0000313" key="2">
    <source>
        <dbReference type="Proteomes" id="UP000674938"/>
    </source>
</evidence>
<dbReference type="AlphaFoldDB" id="A0A940SZJ1"/>
<organism evidence="1 2">
    <name type="scientific">Vagococcus allomyrinae</name>
    <dbReference type="NCBI Taxonomy" id="2794353"/>
    <lineage>
        <taxon>Bacteria</taxon>
        <taxon>Bacillati</taxon>
        <taxon>Bacillota</taxon>
        <taxon>Bacilli</taxon>
        <taxon>Lactobacillales</taxon>
        <taxon>Enterococcaceae</taxon>
        <taxon>Vagococcus</taxon>
    </lineage>
</organism>
<comment type="caution">
    <text evidence="1">The sequence shown here is derived from an EMBL/GenBank/DDBJ whole genome shotgun (WGS) entry which is preliminary data.</text>
</comment>
<dbReference type="EMBL" id="JAEEGA010000029">
    <property type="protein sequence ID" value="MBP1044488.1"/>
    <property type="molecule type" value="Genomic_DNA"/>
</dbReference>
<name>A0A940SZJ1_9ENTE</name>
<sequence>MNLMDIYLQRYQLTRYDVFQRSGISQQTLYSANKKGATSYSGKVLIALGQATGDTAGEVLDALLRIEREGVLLQILTFEELKQAVDEHCPRFLVVGPFLEAIKAYKKSQLSEEARLGFDLGTGGTGGVLEYLLNQLWIILDKDPDKVSLRLQDKVMKLYDIKLLNKQTAELSLKSLSY</sequence>
<dbReference type="Proteomes" id="UP000674938">
    <property type="component" value="Unassembled WGS sequence"/>
</dbReference>
<gene>
    <name evidence="1" type="ORF">I6N95_26110</name>
</gene>
<protein>
    <submittedName>
        <fullName evidence="1">XRE family transcriptional regulator</fullName>
    </submittedName>
</protein>
<dbReference type="RefSeq" id="WP_209532993.1">
    <property type="nucleotide sequence ID" value="NZ_JAEEGA010000029.1"/>
</dbReference>
<evidence type="ECO:0000313" key="1">
    <source>
        <dbReference type="EMBL" id="MBP1044488.1"/>
    </source>
</evidence>
<proteinExistence type="predicted"/>
<keyword evidence="2" id="KW-1185">Reference proteome</keyword>
<accession>A0A940SZJ1</accession>